<dbReference type="Pfam" id="PF00147">
    <property type="entry name" value="Fibrinogen_C"/>
    <property type="match status" value="1"/>
</dbReference>
<evidence type="ECO:0000256" key="11">
    <source>
        <dbReference type="ARBA" id="ARBA00023160"/>
    </source>
</evidence>
<evidence type="ECO:0000256" key="4">
    <source>
        <dbReference type="ARBA" id="ARBA00013122"/>
    </source>
</evidence>
<dbReference type="PANTHER" id="PTHR11035:SF35">
    <property type="entry name" value="VERY-LONG-CHAIN (3R)-3-HYDROXYACYL-COA DEHYDRATASE"/>
    <property type="match status" value="1"/>
</dbReference>
<evidence type="ECO:0000313" key="16">
    <source>
        <dbReference type="Proteomes" id="UP000596742"/>
    </source>
</evidence>
<proteinExistence type="inferred from homology"/>
<keyword evidence="6 13" id="KW-0812">Transmembrane</keyword>
<comment type="pathway">
    <text evidence="2 13">Lipid metabolism; fatty acid biosynthesis.</text>
</comment>
<keyword evidence="8 13" id="KW-1133">Transmembrane helix</keyword>
<name>A0A8B6DY75_MYTGA</name>
<protein>
    <recommendedName>
        <fullName evidence="4 13">Very-long-chain (3R)-3-hydroxyacyl-CoA dehydratase</fullName>
        <ecNumber evidence="4 13">4.2.1.134</ecNumber>
    </recommendedName>
</protein>
<dbReference type="EC" id="4.2.1.134" evidence="4 13"/>
<keyword evidence="9 13" id="KW-0443">Lipid metabolism</keyword>
<evidence type="ECO:0000256" key="2">
    <source>
        <dbReference type="ARBA" id="ARBA00005194"/>
    </source>
</evidence>
<evidence type="ECO:0000256" key="9">
    <source>
        <dbReference type="ARBA" id="ARBA00023098"/>
    </source>
</evidence>
<evidence type="ECO:0000256" key="3">
    <source>
        <dbReference type="ARBA" id="ARBA00007811"/>
    </source>
</evidence>
<dbReference type="GO" id="GO:0042761">
    <property type="term" value="P:very long-chain fatty acid biosynthetic process"/>
    <property type="evidence" value="ECO:0007669"/>
    <property type="project" value="TreeGrafter"/>
</dbReference>
<feature type="domain" description="Fibrinogen C-terminal" evidence="14">
    <location>
        <begin position="255"/>
        <end position="401"/>
    </location>
</feature>
<evidence type="ECO:0000256" key="5">
    <source>
        <dbReference type="ARBA" id="ARBA00022516"/>
    </source>
</evidence>
<evidence type="ECO:0000256" key="10">
    <source>
        <dbReference type="ARBA" id="ARBA00023136"/>
    </source>
</evidence>
<comment type="caution">
    <text evidence="15">The sequence shown here is derived from an EMBL/GenBank/DDBJ whole genome shotgun (WGS) entry which is preliminary data.</text>
</comment>
<keyword evidence="5 13" id="KW-0444">Lipid biosynthesis</keyword>
<dbReference type="GO" id="GO:0030148">
    <property type="term" value="P:sphingolipid biosynthetic process"/>
    <property type="evidence" value="ECO:0007669"/>
    <property type="project" value="TreeGrafter"/>
</dbReference>
<evidence type="ECO:0000256" key="8">
    <source>
        <dbReference type="ARBA" id="ARBA00022989"/>
    </source>
</evidence>
<dbReference type="PANTHER" id="PTHR11035">
    <property type="entry name" value="VERY-LONG-CHAIN (3R)-3-HYDROXYACYL-COA DEHYDRATASE"/>
    <property type="match status" value="1"/>
</dbReference>
<feature type="transmembrane region" description="Helical" evidence="13">
    <location>
        <begin position="123"/>
        <end position="144"/>
    </location>
</feature>
<keyword evidence="13" id="KW-0256">Endoplasmic reticulum</keyword>
<comment type="caution">
    <text evidence="13">Lacks conserved residue(s) required for the propagation of feature annotation.</text>
</comment>
<keyword evidence="16" id="KW-1185">Reference proteome</keyword>
<dbReference type="PROSITE" id="PS51406">
    <property type="entry name" value="FIBRINOGEN_C_2"/>
    <property type="match status" value="1"/>
</dbReference>
<sequence>MAEMSNEEEMMKQLEKELKSIESDVPDFKIGYLFLYNLFQFVGFTYITVALIVKYTRLGEAALKTGFDTVGTQLMVVQAVAVMEIVHPLLGIVKTSAIAPFLQVLGRNFSLFVILYHEPRLHTAPAVFCLFFVWSAIECFRYPFYMLSTLGKKIGFITWLRYTAWIPLYPLGILLEGTVVITKVNTQLDSQGLKKNFQGESQDSLETLEWSHICILLTMTTTMTKSGRTRDAYAKSFKVPKWIPMVYQKAMTTTKINSKKSLECEYIKDTKDGVYTIYPGGGETAVAVYCIMRQTKKWTVIQRRVNGSVDFYRTWNEYKTGFGSVHGEYWLGNDNINIVSTNGHHELSIYMQSGFVHYTANYSTFLVENENSKYRLTVTGYSGNARAIVMKIDYLIGVPLT</sequence>
<reference evidence="15" key="1">
    <citation type="submission" date="2018-11" db="EMBL/GenBank/DDBJ databases">
        <authorList>
            <person name="Alioto T."/>
            <person name="Alioto T."/>
        </authorList>
    </citation>
    <scope>NUCLEOTIDE SEQUENCE</scope>
</reference>
<keyword evidence="11 13" id="KW-0275">Fatty acid biosynthesis</keyword>
<dbReference type="GO" id="GO:0102158">
    <property type="term" value="F:very-long-chain (3R)-3-hydroxyacyl-CoA dehydratase activity"/>
    <property type="evidence" value="ECO:0007669"/>
    <property type="project" value="UniProtKB-EC"/>
</dbReference>
<evidence type="ECO:0000256" key="6">
    <source>
        <dbReference type="ARBA" id="ARBA00022692"/>
    </source>
</evidence>
<dbReference type="UniPathway" id="UPA00094"/>
<dbReference type="Gene3D" id="3.90.215.10">
    <property type="entry name" value="Gamma Fibrinogen, chain A, domain 1"/>
    <property type="match status" value="1"/>
</dbReference>
<dbReference type="GO" id="GO:0005789">
    <property type="term" value="C:endoplasmic reticulum membrane"/>
    <property type="evidence" value="ECO:0007669"/>
    <property type="project" value="UniProtKB-SubCell"/>
</dbReference>
<dbReference type="InterPro" id="IPR007482">
    <property type="entry name" value="Tyr_Pase-like_PTPLA"/>
</dbReference>
<evidence type="ECO:0000256" key="12">
    <source>
        <dbReference type="ARBA" id="ARBA00023239"/>
    </source>
</evidence>
<feature type="transmembrane region" description="Helical" evidence="13">
    <location>
        <begin position="33"/>
        <end position="53"/>
    </location>
</feature>
<evidence type="ECO:0000256" key="1">
    <source>
        <dbReference type="ARBA" id="ARBA00004141"/>
    </source>
</evidence>
<evidence type="ECO:0000256" key="13">
    <source>
        <dbReference type="RuleBase" id="RU363109"/>
    </source>
</evidence>
<evidence type="ECO:0000259" key="14">
    <source>
        <dbReference type="PROSITE" id="PS51406"/>
    </source>
</evidence>
<evidence type="ECO:0000256" key="7">
    <source>
        <dbReference type="ARBA" id="ARBA00022832"/>
    </source>
</evidence>
<feature type="transmembrane region" description="Helical" evidence="13">
    <location>
        <begin position="74"/>
        <end position="92"/>
    </location>
</feature>
<dbReference type="Proteomes" id="UP000596742">
    <property type="component" value="Unassembled WGS sequence"/>
</dbReference>
<dbReference type="GO" id="GO:0030497">
    <property type="term" value="P:fatty acid elongation"/>
    <property type="evidence" value="ECO:0007669"/>
    <property type="project" value="TreeGrafter"/>
</dbReference>
<keyword evidence="12 13" id="KW-0456">Lyase</keyword>
<feature type="transmembrane region" description="Helical" evidence="13">
    <location>
        <begin position="164"/>
        <end position="185"/>
    </location>
</feature>
<comment type="similarity">
    <text evidence="3 13">Belongs to the very long-chain fatty acids dehydratase HACD family.</text>
</comment>
<dbReference type="Pfam" id="PF04387">
    <property type="entry name" value="PTPLA"/>
    <property type="match status" value="1"/>
</dbReference>
<dbReference type="InterPro" id="IPR036056">
    <property type="entry name" value="Fibrinogen-like_C"/>
</dbReference>
<dbReference type="SUPFAM" id="SSF56496">
    <property type="entry name" value="Fibrinogen C-terminal domain-like"/>
    <property type="match status" value="1"/>
</dbReference>
<comment type="catalytic activity">
    <reaction evidence="13">
        <text>a very-long-chain (3R)-3-hydroxyacyl-CoA = a very-long-chain (2E)-enoyl-CoA + H2O</text>
        <dbReference type="Rhea" id="RHEA:45812"/>
        <dbReference type="ChEBI" id="CHEBI:15377"/>
        <dbReference type="ChEBI" id="CHEBI:83728"/>
        <dbReference type="ChEBI" id="CHEBI:85440"/>
        <dbReference type="EC" id="4.2.1.134"/>
    </reaction>
</comment>
<comment type="function">
    <text evidence="13">Catalyzes the third of the four reactions of the long-chain fatty acids elongation cycle. This endoplasmic reticulum-bound enzymatic process, allows the addition of two carbons to the chain of long- and very long-chain fatty acids/VLCFAs per cycle. This enzyme catalyzes the dehydration of the 3-hydroxyacyl-CoA intermediate into trans-2,3-enoyl-CoA, within each cycle of fatty acid elongation. Thereby, it participates to the production of VLCFAs of different chain lengths that are involved in multiple biological processes as precursors of membrane lipids and lipid mediators.</text>
</comment>
<gene>
    <name evidence="15" type="ORF">MGAL_10B033513</name>
</gene>
<dbReference type="OrthoDB" id="2157530at2759"/>
<dbReference type="EMBL" id="UYJE01004304">
    <property type="protein sequence ID" value="VDI26974.1"/>
    <property type="molecule type" value="Genomic_DNA"/>
</dbReference>
<keyword evidence="7 13" id="KW-0276">Fatty acid metabolism</keyword>
<comment type="subcellular location">
    <subcellularLocation>
        <location evidence="13">Endoplasmic reticulum membrane</location>
        <topology evidence="13">Multi-pass membrane protein</topology>
    </subcellularLocation>
    <subcellularLocation>
        <location evidence="1">Membrane</location>
        <topology evidence="1">Multi-pass membrane protein</topology>
    </subcellularLocation>
</comment>
<dbReference type="AlphaFoldDB" id="A0A8B6DY75"/>
<organism evidence="15 16">
    <name type="scientific">Mytilus galloprovincialis</name>
    <name type="common">Mediterranean mussel</name>
    <dbReference type="NCBI Taxonomy" id="29158"/>
    <lineage>
        <taxon>Eukaryota</taxon>
        <taxon>Metazoa</taxon>
        <taxon>Spiralia</taxon>
        <taxon>Lophotrochozoa</taxon>
        <taxon>Mollusca</taxon>
        <taxon>Bivalvia</taxon>
        <taxon>Autobranchia</taxon>
        <taxon>Pteriomorphia</taxon>
        <taxon>Mytilida</taxon>
        <taxon>Mytiloidea</taxon>
        <taxon>Mytilidae</taxon>
        <taxon>Mytilinae</taxon>
        <taxon>Mytilus</taxon>
    </lineage>
</organism>
<dbReference type="InterPro" id="IPR002181">
    <property type="entry name" value="Fibrinogen_a/b/g_C_dom"/>
</dbReference>
<keyword evidence="10 13" id="KW-0472">Membrane</keyword>
<accession>A0A8B6DY75</accession>
<evidence type="ECO:0000313" key="15">
    <source>
        <dbReference type="EMBL" id="VDI26974.1"/>
    </source>
</evidence>
<dbReference type="InterPro" id="IPR014716">
    <property type="entry name" value="Fibrinogen_a/b/g_C_1"/>
</dbReference>
<dbReference type="SMART" id="SM00186">
    <property type="entry name" value="FBG"/>
    <property type="match status" value="1"/>
</dbReference>